<dbReference type="InterPro" id="IPR003695">
    <property type="entry name" value="Ppx_GppA_N"/>
</dbReference>
<feature type="domain" description="Ppx/GppA phosphatase N-terminal" evidence="3">
    <location>
        <begin position="15"/>
        <end position="299"/>
    </location>
</feature>
<dbReference type="InterPro" id="IPR030673">
    <property type="entry name" value="PyroPPase_GppA_Ppx"/>
</dbReference>
<accession>A0A369API0</accession>
<dbReference type="SUPFAM" id="SSF109604">
    <property type="entry name" value="HD-domain/PDEase-like"/>
    <property type="match status" value="1"/>
</dbReference>
<dbReference type="Pfam" id="PF02541">
    <property type="entry name" value="Ppx-GppA"/>
    <property type="match status" value="1"/>
</dbReference>
<dbReference type="CDD" id="cd00077">
    <property type="entry name" value="HDc"/>
    <property type="match status" value="1"/>
</dbReference>
<evidence type="ECO:0000259" key="4">
    <source>
        <dbReference type="Pfam" id="PF21447"/>
    </source>
</evidence>
<dbReference type="PIRSF" id="PIRSF001267">
    <property type="entry name" value="Pyrophosphatase_GppA_Ppx"/>
    <property type="match status" value="1"/>
</dbReference>
<dbReference type="InterPro" id="IPR048950">
    <property type="entry name" value="Ppx_GppA_C"/>
</dbReference>
<keyword evidence="2" id="KW-0378">Hydrolase</keyword>
<dbReference type="SUPFAM" id="SSF53067">
    <property type="entry name" value="Actin-like ATPase domain"/>
    <property type="match status" value="2"/>
</dbReference>
<dbReference type="GO" id="GO:0016787">
    <property type="term" value="F:hydrolase activity"/>
    <property type="evidence" value="ECO:0007669"/>
    <property type="project" value="UniProtKB-KW"/>
</dbReference>
<dbReference type="RefSeq" id="WP_242987716.1">
    <property type="nucleotide sequence ID" value="NZ_QPJT01000026.1"/>
</dbReference>
<dbReference type="InterPro" id="IPR050273">
    <property type="entry name" value="GppA/Ppx_hydrolase"/>
</dbReference>
<dbReference type="Pfam" id="PF21447">
    <property type="entry name" value="Ppx-GppA_III"/>
    <property type="match status" value="1"/>
</dbReference>
<dbReference type="Proteomes" id="UP000253034">
    <property type="component" value="Unassembled WGS sequence"/>
</dbReference>
<dbReference type="Gene3D" id="3.30.420.150">
    <property type="entry name" value="Exopolyphosphatase. Domain 2"/>
    <property type="match status" value="1"/>
</dbReference>
<evidence type="ECO:0000313" key="6">
    <source>
        <dbReference type="Proteomes" id="UP000253034"/>
    </source>
</evidence>
<reference evidence="5 6" key="1">
    <citation type="submission" date="2018-07" db="EMBL/GenBank/DDBJ databases">
        <title>Genomic Encyclopedia of Type Strains, Phase IV (KMG-IV): sequencing the most valuable type-strain genomes for metagenomic binning, comparative biology and taxonomic classification.</title>
        <authorList>
            <person name="Goeker M."/>
        </authorList>
    </citation>
    <scope>NUCLEOTIDE SEQUENCE [LARGE SCALE GENOMIC DNA]</scope>
    <source>
        <strain evidence="5 6">DSM 27016</strain>
    </source>
</reference>
<dbReference type="InterPro" id="IPR003607">
    <property type="entry name" value="HD/PDEase_dom"/>
</dbReference>
<evidence type="ECO:0000259" key="3">
    <source>
        <dbReference type="Pfam" id="PF02541"/>
    </source>
</evidence>
<dbReference type="GO" id="GO:0006357">
    <property type="term" value="P:regulation of transcription by RNA polymerase II"/>
    <property type="evidence" value="ECO:0007669"/>
    <property type="project" value="TreeGrafter"/>
</dbReference>
<feature type="domain" description="Ppx/GppA phosphatase C-terminal" evidence="4">
    <location>
        <begin position="317"/>
        <end position="468"/>
    </location>
</feature>
<keyword evidence="6" id="KW-1185">Reference proteome</keyword>
<protein>
    <submittedName>
        <fullName evidence="5">Ppx/GppA phosphatase</fullName>
    </submittedName>
</protein>
<dbReference type="CDD" id="cd24052">
    <property type="entry name" value="ASKHA_NBD_HpPPX-GppA-like"/>
    <property type="match status" value="1"/>
</dbReference>
<proteinExistence type="inferred from homology"/>
<dbReference type="PANTHER" id="PTHR30005">
    <property type="entry name" value="EXOPOLYPHOSPHATASE"/>
    <property type="match status" value="1"/>
</dbReference>
<dbReference type="AlphaFoldDB" id="A0A369API0"/>
<gene>
    <name evidence="5" type="ORF">DFR58_12645</name>
</gene>
<evidence type="ECO:0000256" key="2">
    <source>
        <dbReference type="ARBA" id="ARBA00022801"/>
    </source>
</evidence>
<dbReference type="PANTHER" id="PTHR30005:SF0">
    <property type="entry name" value="RETROGRADE REGULATION PROTEIN 2"/>
    <property type="match status" value="1"/>
</dbReference>
<sequence>MGIIDLGSNSVRLVIFEVKDSGTFRIVDDISDTIRLSEGMVEGKYINDLAIRKAIKTIKLFKKLCSAYNIQNSSIIPVATAAVRKAENRDDFLKLLFNLTGLKFNILSGDEEALYVYKAVISSIDIDAGIIVDIGGGSTEIIKFSQRSVINHISIPIGSIVATEEFLGKNAVSPDSIRLLDRHLESVLSGLGWLSAEQSPVIIGLGGTIRNMAKIHRKRFNYPLEAIHNYTIPISDFYNIYDQIKSLDLEARKKIEGMSSSRADILVGGLTILKAISSITRSSTLVISGNGLREGIMFEYIMGKYPEKRFTNVLDFSLDNLVEMYSMRQDHSRHICDMALSMFDQLKPLHRLGNNERRILRAAALLHDIGISVNYYRHYIHSFYMILNSKISGLSHREIVMTAIIAACHEKEKLKKNFYKDYEKLLLRDDEKILSKLSLILRISESLDRSETKIVKSLICQIDSKSVKIKTHNNGDAELEINLSNENASSFKKLFKRELLIT</sequence>
<evidence type="ECO:0000256" key="1">
    <source>
        <dbReference type="ARBA" id="ARBA00007125"/>
    </source>
</evidence>
<evidence type="ECO:0000313" key="5">
    <source>
        <dbReference type="EMBL" id="RCX11272.1"/>
    </source>
</evidence>
<dbReference type="EMBL" id="QPJT01000026">
    <property type="protein sequence ID" value="RCX11272.1"/>
    <property type="molecule type" value="Genomic_DNA"/>
</dbReference>
<name>A0A369API0_9FIRM</name>
<dbReference type="InterPro" id="IPR043129">
    <property type="entry name" value="ATPase_NBD"/>
</dbReference>
<dbReference type="Gene3D" id="1.10.3210.10">
    <property type="entry name" value="Hypothetical protein af1432"/>
    <property type="match status" value="1"/>
</dbReference>
<comment type="similarity">
    <text evidence="1">Belongs to the GppA/Ppx family.</text>
</comment>
<comment type="caution">
    <text evidence="5">The sequence shown here is derived from an EMBL/GenBank/DDBJ whole genome shotgun (WGS) entry which is preliminary data.</text>
</comment>
<dbReference type="Gene3D" id="3.30.420.40">
    <property type="match status" value="1"/>
</dbReference>
<organism evidence="5 6">
    <name type="scientific">Anaerobacterium chartisolvens</name>
    <dbReference type="NCBI Taxonomy" id="1297424"/>
    <lineage>
        <taxon>Bacteria</taxon>
        <taxon>Bacillati</taxon>
        <taxon>Bacillota</taxon>
        <taxon>Clostridia</taxon>
        <taxon>Eubacteriales</taxon>
        <taxon>Oscillospiraceae</taxon>
        <taxon>Anaerobacterium</taxon>
    </lineage>
</organism>